<feature type="compositionally biased region" description="Polar residues" evidence="6">
    <location>
        <begin position="33"/>
        <end position="42"/>
    </location>
</feature>
<reference evidence="8" key="1">
    <citation type="journal article" date="2013" name="Genome Announc.">
        <title>Genome sequence of the basidiomycetous yeast Pseudozyma antarctica T-34, a producer of the glycolipid biosurfactants mannosylerythritol lipids.</title>
        <authorList>
            <person name="Morita T."/>
            <person name="Koike H."/>
            <person name="Koyama Y."/>
            <person name="Hagiwara H."/>
            <person name="Ito E."/>
            <person name="Fukuoka T."/>
            <person name="Imura T."/>
            <person name="Machida M."/>
            <person name="Kitamoto D."/>
        </authorList>
    </citation>
    <scope>NUCLEOTIDE SEQUENCE [LARGE SCALE GENOMIC DNA]</scope>
    <source>
        <strain evidence="8">T-34</strain>
    </source>
</reference>
<dbReference type="GO" id="GO:0000978">
    <property type="term" value="F:RNA polymerase II cis-regulatory region sequence-specific DNA binding"/>
    <property type="evidence" value="ECO:0007669"/>
    <property type="project" value="TreeGrafter"/>
</dbReference>
<dbReference type="PANTHER" id="PTHR15741">
    <property type="entry name" value="BASIC HELIX-LOOP-HELIX ZIP TRANSCRIPTION FACTOR"/>
    <property type="match status" value="1"/>
</dbReference>
<evidence type="ECO:0000256" key="1">
    <source>
        <dbReference type="ARBA" id="ARBA00004123"/>
    </source>
</evidence>
<feature type="region of interest" description="Disordered" evidence="6">
    <location>
        <begin position="82"/>
        <end position="164"/>
    </location>
</feature>
<evidence type="ECO:0000313" key="8">
    <source>
        <dbReference type="Proteomes" id="UP000011976"/>
    </source>
</evidence>
<dbReference type="Gene3D" id="4.10.280.10">
    <property type="entry name" value="Helix-loop-helix DNA-binding domain"/>
    <property type="match status" value="1"/>
</dbReference>
<accession>M9M1T3</accession>
<protein>
    <recommendedName>
        <fullName evidence="9">BHLH domain-containing protein</fullName>
    </recommendedName>
</protein>
<feature type="compositionally biased region" description="Low complexity" evidence="6">
    <location>
        <begin position="421"/>
        <end position="434"/>
    </location>
</feature>
<dbReference type="SUPFAM" id="SSF47459">
    <property type="entry name" value="HLH, helix-loop-helix DNA-binding domain"/>
    <property type="match status" value="1"/>
</dbReference>
<evidence type="ECO:0008006" key="9">
    <source>
        <dbReference type="Google" id="ProtNLM"/>
    </source>
</evidence>
<dbReference type="PANTHER" id="PTHR15741:SF27">
    <property type="entry name" value="TRANSCRIPTION FACTOR AP-4"/>
    <property type="match status" value="1"/>
</dbReference>
<feature type="region of interest" description="Disordered" evidence="6">
    <location>
        <begin position="348"/>
        <end position="367"/>
    </location>
</feature>
<keyword evidence="2" id="KW-0805">Transcription regulation</keyword>
<evidence type="ECO:0000256" key="3">
    <source>
        <dbReference type="ARBA" id="ARBA00023125"/>
    </source>
</evidence>
<dbReference type="STRING" id="1151754.M9M1T3"/>
<name>M9M1T3_PSEA3</name>
<feature type="compositionally biased region" description="Polar residues" evidence="6">
    <location>
        <begin position="119"/>
        <end position="130"/>
    </location>
</feature>
<dbReference type="AlphaFoldDB" id="M9M1T3"/>
<evidence type="ECO:0000256" key="5">
    <source>
        <dbReference type="ARBA" id="ARBA00023242"/>
    </source>
</evidence>
<organism evidence="7 8">
    <name type="scientific">Pseudozyma antarctica (strain T-34)</name>
    <name type="common">Yeast</name>
    <name type="synonym">Candida antarctica</name>
    <dbReference type="NCBI Taxonomy" id="1151754"/>
    <lineage>
        <taxon>Eukaryota</taxon>
        <taxon>Fungi</taxon>
        <taxon>Dikarya</taxon>
        <taxon>Basidiomycota</taxon>
        <taxon>Ustilaginomycotina</taxon>
        <taxon>Ustilaginomycetes</taxon>
        <taxon>Ustilaginales</taxon>
        <taxon>Ustilaginaceae</taxon>
        <taxon>Moesziomyces</taxon>
    </lineage>
</organism>
<dbReference type="GO" id="GO:0046983">
    <property type="term" value="F:protein dimerization activity"/>
    <property type="evidence" value="ECO:0007669"/>
    <property type="project" value="InterPro"/>
</dbReference>
<keyword evidence="3" id="KW-0238">DNA-binding</keyword>
<feature type="region of interest" description="Disordered" evidence="6">
    <location>
        <begin position="421"/>
        <end position="482"/>
    </location>
</feature>
<dbReference type="GO" id="GO:0005634">
    <property type="term" value="C:nucleus"/>
    <property type="evidence" value="ECO:0007669"/>
    <property type="project" value="UniProtKB-SubCell"/>
</dbReference>
<dbReference type="InterPro" id="IPR036638">
    <property type="entry name" value="HLH_DNA-bd_sf"/>
</dbReference>
<evidence type="ECO:0000256" key="4">
    <source>
        <dbReference type="ARBA" id="ARBA00023163"/>
    </source>
</evidence>
<evidence type="ECO:0000256" key="2">
    <source>
        <dbReference type="ARBA" id="ARBA00023015"/>
    </source>
</evidence>
<evidence type="ECO:0000313" key="7">
    <source>
        <dbReference type="EMBL" id="GAC74015.1"/>
    </source>
</evidence>
<dbReference type="GO" id="GO:0000981">
    <property type="term" value="F:DNA-binding transcription factor activity, RNA polymerase II-specific"/>
    <property type="evidence" value="ECO:0007669"/>
    <property type="project" value="TreeGrafter"/>
</dbReference>
<evidence type="ECO:0000256" key="6">
    <source>
        <dbReference type="SAM" id="MobiDB-lite"/>
    </source>
</evidence>
<dbReference type="Proteomes" id="UP000011976">
    <property type="component" value="Unassembled WGS sequence"/>
</dbReference>
<gene>
    <name evidence="7" type="ORF">PANT_9c00411</name>
</gene>
<feature type="compositionally biased region" description="Basic and acidic residues" evidence="6">
    <location>
        <begin position="462"/>
        <end position="482"/>
    </location>
</feature>
<feature type="compositionally biased region" description="Basic residues" evidence="6">
    <location>
        <begin position="547"/>
        <end position="556"/>
    </location>
</feature>
<feature type="region of interest" description="Disordered" evidence="6">
    <location>
        <begin position="547"/>
        <end position="581"/>
    </location>
</feature>
<feature type="region of interest" description="Disordered" evidence="6">
    <location>
        <begin position="275"/>
        <end position="328"/>
    </location>
</feature>
<proteinExistence type="predicted"/>
<sequence>MSVAVQLPPRIDLHDVTTPSSLHQPPLNAIASSSAEAMQHQNDATDKGSDLPPMPVPYEDFHFSLDLPAELDLHDLQFISSADRKGGPSNPMTPGLTSHFLASTPQTLGFGQDDIHMASRSNSRRGSLSKGSRPASPRVGSSRFSESALRPPPPPDFEPSGANLFDLDVFPSGTMSPFGIGTPGASDKPSQGAQLFDAKEKNMLVNFLEGFEWDFDPSLPEGLPSFSAAAAERSAAAAEAMGFPADFGSAAASRDPMLHEGAAMSAAARRLQARTKLASGATASSGSGSGSATASSSQSPHDTSSSATSPHGSARNHAHQRSLSTGKSRAYHHEADLVNTAFGGGLSEWSSQQHTAPQQYAQHSAHDLSAVGSKRNAGHFGTGEADEQTQAALALGSLTRMHADMFNMSAGLDMVAQSRSLAAASQSQQPTSVPAPTPSKHSAGGKKLKTEHDDGEDTSMQADRDAGSKRELLTESEKRQNHILSEQRRRNYIREGFKDLVVLLDDGRNFGARALGLSSGFGTGVEDEGLDDRSDIDDVVDVLAVGRKKPPKKAKKAGPDGVRQRGKGRGRGGSAGGGAGSKSAVLFQAVDLIRWLDGKSKELTQQCEELEQIAGIPDPESIVAANRPATAKTA</sequence>
<dbReference type="InterPro" id="IPR052207">
    <property type="entry name" value="Max-like/E-box_TFs"/>
</dbReference>
<feature type="compositionally biased region" description="Polar residues" evidence="6">
    <location>
        <begin position="348"/>
        <end position="362"/>
    </location>
</feature>
<comment type="subcellular location">
    <subcellularLocation>
        <location evidence="1">Nucleus</location>
    </subcellularLocation>
</comment>
<feature type="compositionally biased region" description="Gly residues" evidence="6">
    <location>
        <begin position="571"/>
        <end position="580"/>
    </location>
</feature>
<dbReference type="EMBL" id="DF196775">
    <property type="protein sequence ID" value="GAC74015.1"/>
    <property type="molecule type" value="Genomic_DNA"/>
</dbReference>
<dbReference type="OrthoDB" id="5778525at2759"/>
<feature type="region of interest" description="Disordered" evidence="6">
    <location>
        <begin position="33"/>
        <end position="52"/>
    </location>
</feature>
<keyword evidence="4" id="KW-0804">Transcription</keyword>
<feature type="compositionally biased region" description="Polar residues" evidence="6">
    <location>
        <begin position="90"/>
        <end position="109"/>
    </location>
</feature>
<keyword evidence="5" id="KW-0539">Nucleus</keyword>
<feature type="compositionally biased region" description="Low complexity" evidence="6">
    <location>
        <begin position="278"/>
        <end position="311"/>
    </location>
</feature>